<dbReference type="EMBL" id="JAACJO010000007">
    <property type="protein sequence ID" value="KAF5356030.1"/>
    <property type="molecule type" value="Genomic_DNA"/>
</dbReference>
<feature type="region of interest" description="Disordered" evidence="1">
    <location>
        <begin position="1"/>
        <end position="25"/>
    </location>
</feature>
<accession>A0A8H5D9J3</accession>
<dbReference type="AlphaFoldDB" id="A0A8H5D9J3"/>
<dbReference type="Proteomes" id="UP000559027">
    <property type="component" value="Unassembled WGS sequence"/>
</dbReference>
<evidence type="ECO:0000313" key="3">
    <source>
        <dbReference type="Proteomes" id="UP000559027"/>
    </source>
</evidence>
<keyword evidence="3" id="KW-1185">Reference proteome</keyword>
<proteinExistence type="predicted"/>
<feature type="region of interest" description="Disordered" evidence="1">
    <location>
        <begin position="153"/>
        <end position="189"/>
    </location>
</feature>
<evidence type="ECO:0000256" key="1">
    <source>
        <dbReference type="SAM" id="MobiDB-lite"/>
    </source>
</evidence>
<evidence type="ECO:0008006" key="4">
    <source>
        <dbReference type="Google" id="ProtNLM"/>
    </source>
</evidence>
<gene>
    <name evidence="2" type="ORF">D9756_003779</name>
</gene>
<feature type="compositionally biased region" description="Polar residues" evidence="1">
    <location>
        <begin position="1"/>
        <end position="16"/>
    </location>
</feature>
<dbReference type="OrthoDB" id="2285533at2759"/>
<dbReference type="Gene3D" id="1.20.5.170">
    <property type="match status" value="1"/>
</dbReference>
<feature type="region of interest" description="Disordered" evidence="1">
    <location>
        <begin position="232"/>
        <end position="253"/>
    </location>
</feature>
<comment type="caution">
    <text evidence="2">The sequence shown here is derived from an EMBL/GenBank/DDBJ whole genome shotgun (WGS) entry which is preliminary data.</text>
</comment>
<sequence length="429" mass="47005">MPKSPRSSPSSANPKNTSDDTNSRLSDIALRKKKNADAQAAFRARRANYIATLEETGSFPITSLESVVLQLQESWRDSRAELQDARQEILRLQHQCRERDHFWRDLWENRRAGPTPDTDDISSPSFSPLNTHHSALAPQMASQIGPYSLEGIAYRSSDDTPTPQSAYSSQQEFSATGNPLSFHEGEVTGDGSHCLSQRVEKMSYVARFSNDDHKLNLGNFEAASFSFNGDRFPESRSLSPTSTTPSSASSTTMPSASYQYAFSDPTLAQDSFRRSSHSNEMTLHGGTADISVVPGADTVRYRLGSRQPISMPDRPVLPLARPGSASETQQERGSSDGDSASYFDPCFCSRRSITLRSSRSLSPVVPAISCTVAVIKAQAFGALRRTRTRTKKSTETAARVAHDVLEARGIGLGSRRRGSDDDLDIADHC</sequence>
<evidence type="ECO:0000313" key="2">
    <source>
        <dbReference type="EMBL" id="KAF5356030.1"/>
    </source>
</evidence>
<name>A0A8H5D9J3_9AGAR</name>
<feature type="compositionally biased region" description="Low complexity" evidence="1">
    <location>
        <begin position="235"/>
        <end position="253"/>
    </location>
</feature>
<feature type="region of interest" description="Disordered" evidence="1">
    <location>
        <begin position="304"/>
        <end position="339"/>
    </location>
</feature>
<feature type="compositionally biased region" description="Polar residues" evidence="1">
    <location>
        <begin position="159"/>
        <end position="179"/>
    </location>
</feature>
<protein>
    <recommendedName>
        <fullName evidence="4">BZIP domain-containing protein</fullName>
    </recommendedName>
</protein>
<reference evidence="2 3" key="1">
    <citation type="journal article" date="2020" name="ISME J.">
        <title>Uncovering the hidden diversity of litter-decomposition mechanisms in mushroom-forming fungi.</title>
        <authorList>
            <person name="Floudas D."/>
            <person name="Bentzer J."/>
            <person name="Ahren D."/>
            <person name="Johansson T."/>
            <person name="Persson P."/>
            <person name="Tunlid A."/>
        </authorList>
    </citation>
    <scope>NUCLEOTIDE SEQUENCE [LARGE SCALE GENOMIC DNA]</scope>
    <source>
        <strain evidence="2 3">CBS 146.42</strain>
    </source>
</reference>
<organism evidence="2 3">
    <name type="scientific">Leucocoprinus leucothites</name>
    <dbReference type="NCBI Taxonomy" id="201217"/>
    <lineage>
        <taxon>Eukaryota</taxon>
        <taxon>Fungi</taxon>
        <taxon>Dikarya</taxon>
        <taxon>Basidiomycota</taxon>
        <taxon>Agaricomycotina</taxon>
        <taxon>Agaricomycetes</taxon>
        <taxon>Agaricomycetidae</taxon>
        <taxon>Agaricales</taxon>
        <taxon>Agaricineae</taxon>
        <taxon>Agaricaceae</taxon>
        <taxon>Leucocoprinus</taxon>
    </lineage>
</organism>